<reference evidence="1" key="1">
    <citation type="thesis" date="2021" institute="BYU ScholarsArchive" country="Provo, UT, USA">
        <title>Applications of and Algorithms for Genome Assembly and Genomic Analyses with an Emphasis on Marine Teleosts.</title>
        <authorList>
            <person name="Pickett B.D."/>
        </authorList>
    </citation>
    <scope>NUCLEOTIDE SEQUENCE</scope>
    <source>
        <strain evidence="1">HI-2016</strain>
    </source>
</reference>
<evidence type="ECO:0000313" key="1">
    <source>
        <dbReference type="EMBL" id="KAG9350406.1"/>
    </source>
</evidence>
<accession>A0A8T2PFA9</accession>
<comment type="caution">
    <text evidence="1">The sequence shown here is derived from an EMBL/GenBank/DDBJ whole genome shotgun (WGS) entry which is preliminary data.</text>
</comment>
<dbReference type="AlphaFoldDB" id="A0A8T2PFA9"/>
<keyword evidence="2" id="KW-1185">Reference proteome</keyword>
<proteinExistence type="predicted"/>
<organism evidence="1 2">
    <name type="scientific">Albula glossodonta</name>
    <name type="common">roundjaw bonefish</name>
    <dbReference type="NCBI Taxonomy" id="121402"/>
    <lineage>
        <taxon>Eukaryota</taxon>
        <taxon>Metazoa</taxon>
        <taxon>Chordata</taxon>
        <taxon>Craniata</taxon>
        <taxon>Vertebrata</taxon>
        <taxon>Euteleostomi</taxon>
        <taxon>Actinopterygii</taxon>
        <taxon>Neopterygii</taxon>
        <taxon>Teleostei</taxon>
        <taxon>Albuliformes</taxon>
        <taxon>Albulidae</taxon>
        <taxon>Albula</taxon>
    </lineage>
</organism>
<dbReference type="EMBL" id="JAFBMS010000008">
    <property type="protein sequence ID" value="KAG9350406.1"/>
    <property type="molecule type" value="Genomic_DNA"/>
</dbReference>
<dbReference type="Proteomes" id="UP000824540">
    <property type="component" value="Unassembled WGS sequence"/>
</dbReference>
<sequence>MYGDGWHVPNVTYGRKAKDNSRPLRNPKMWAMLSIQGSSPHTKRNSTIPSSFRKAFQGFCSICQPWNSSTNRQANSPN</sequence>
<gene>
    <name evidence="1" type="ORF">JZ751_026766</name>
</gene>
<evidence type="ECO:0000313" key="2">
    <source>
        <dbReference type="Proteomes" id="UP000824540"/>
    </source>
</evidence>
<protein>
    <submittedName>
        <fullName evidence="1">Uncharacterized protein</fullName>
    </submittedName>
</protein>
<name>A0A8T2PFA9_9TELE</name>